<comment type="caution">
    <text evidence="5">The sequence shown here is derived from an EMBL/GenBank/DDBJ whole genome shotgun (WGS) entry which is preliminary data.</text>
</comment>
<evidence type="ECO:0000313" key="5">
    <source>
        <dbReference type="EMBL" id="MPM25895.1"/>
    </source>
</evidence>
<dbReference type="NCBIfam" id="TIGR03170">
    <property type="entry name" value="flgA_cterm"/>
    <property type="match status" value="1"/>
</dbReference>
<dbReference type="Pfam" id="PF13144">
    <property type="entry name" value="ChapFlgA"/>
    <property type="match status" value="1"/>
</dbReference>
<dbReference type="PANTHER" id="PTHR36307:SF1">
    <property type="entry name" value="FLAGELLA BASAL BODY P-RING FORMATION PROTEIN FLGA"/>
    <property type="match status" value="1"/>
</dbReference>
<dbReference type="AlphaFoldDB" id="A0A644YBI1"/>
<dbReference type="CDD" id="cd11614">
    <property type="entry name" value="SAF_CpaB_FlgA_like"/>
    <property type="match status" value="1"/>
</dbReference>
<dbReference type="PANTHER" id="PTHR36307">
    <property type="entry name" value="FLAGELLA BASAL BODY P-RING FORMATION PROTEIN FLGA"/>
    <property type="match status" value="1"/>
</dbReference>
<evidence type="ECO:0000256" key="2">
    <source>
        <dbReference type="ARBA" id="ARBA00022729"/>
    </source>
</evidence>
<reference evidence="5" key="1">
    <citation type="submission" date="2019-08" db="EMBL/GenBank/DDBJ databases">
        <authorList>
            <person name="Kucharzyk K."/>
            <person name="Murdoch R.W."/>
            <person name="Higgins S."/>
            <person name="Loffler F."/>
        </authorList>
    </citation>
    <scope>NUCLEOTIDE SEQUENCE</scope>
</reference>
<name>A0A644YBI1_9ZZZZ</name>
<organism evidence="5">
    <name type="scientific">bioreactor metagenome</name>
    <dbReference type="NCBI Taxonomy" id="1076179"/>
    <lineage>
        <taxon>unclassified sequences</taxon>
        <taxon>metagenomes</taxon>
        <taxon>ecological metagenomes</taxon>
    </lineage>
</organism>
<dbReference type="InterPro" id="IPR039246">
    <property type="entry name" value="Flagellar_FlgA"/>
</dbReference>
<evidence type="ECO:0000256" key="1">
    <source>
        <dbReference type="ARBA" id="ARBA00004418"/>
    </source>
</evidence>
<dbReference type="InterPro" id="IPR017585">
    <property type="entry name" value="SAF_FlgA"/>
</dbReference>
<comment type="subcellular location">
    <subcellularLocation>
        <location evidence="1">Periplasm</location>
    </subcellularLocation>
</comment>
<dbReference type="SMART" id="SM00858">
    <property type="entry name" value="SAF"/>
    <property type="match status" value="1"/>
</dbReference>
<dbReference type="Gene3D" id="2.30.30.760">
    <property type="match status" value="1"/>
</dbReference>
<dbReference type="InterPro" id="IPR013974">
    <property type="entry name" value="SAF"/>
</dbReference>
<dbReference type="GO" id="GO:0044780">
    <property type="term" value="P:bacterial-type flagellum assembly"/>
    <property type="evidence" value="ECO:0007669"/>
    <property type="project" value="InterPro"/>
</dbReference>
<dbReference type="Gene3D" id="3.90.1210.10">
    <property type="entry name" value="Antifreeze-like/N-acetylneuraminic acid synthase C-terminal domain"/>
    <property type="match status" value="1"/>
</dbReference>
<dbReference type="InterPro" id="IPR006190">
    <property type="entry name" value="SAF_AFP_Neu5Ac"/>
</dbReference>
<keyword evidence="3" id="KW-0574">Periplasm</keyword>
<sequence length="306" mass="32650">MNGKRKRQRDAFRSRLFFPLLAAFLILFTEVPVLAADLVLEMGATPVVTSDPFPLSEAALLTGEPELVRKAGAVRLSVPPNGILTRDALLVAISEQGIGGIRLKLIMPPEVAVSLDESLSAVIKRLSGWEWQVEAEPLGDIPPGKPVGPLSIAPGTGSVTLKYDDGTGSERSLAVRLSWSRPAVVAARPVERGKVLDRDDVTVQSVRILRSTPLASAVEDVLGTVARRNLSAGEPIALNLFSSAPIIQRGDPVIISVRKAGFRIEVRGEALDAGCEGESIRVRNLQSRKVIQAVAVAPGRAEVQSE</sequence>
<dbReference type="EMBL" id="VSSQ01004602">
    <property type="protein sequence ID" value="MPM25895.1"/>
    <property type="molecule type" value="Genomic_DNA"/>
</dbReference>
<dbReference type="PROSITE" id="PS50844">
    <property type="entry name" value="AFP_LIKE"/>
    <property type="match status" value="1"/>
</dbReference>
<keyword evidence="2" id="KW-0732">Signal</keyword>
<accession>A0A644YBI1</accession>
<protein>
    <recommendedName>
        <fullName evidence="4">AFP-like domain-containing protein</fullName>
    </recommendedName>
</protein>
<feature type="domain" description="AFP-like" evidence="4">
    <location>
        <begin position="183"/>
        <end position="244"/>
    </location>
</feature>
<dbReference type="GO" id="GO:0042597">
    <property type="term" value="C:periplasmic space"/>
    <property type="evidence" value="ECO:0007669"/>
    <property type="project" value="UniProtKB-SubCell"/>
</dbReference>
<proteinExistence type="predicted"/>
<gene>
    <name evidence="5" type="ORF">SDC9_72396</name>
</gene>
<evidence type="ECO:0000259" key="4">
    <source>
        <dbReference type="PROSITE" id="PS50844"/>
    </source>
</evidence>
<evidence type="ECO:0000256" key="3">
    <source>
        <dbReference type="ARBA" id="ARBA00022764"/>
    </source>
</evidence>